<comment type="caution">
    <text evidence="4">The sequence shown here is derived from an EMBL/GenBank/DDBJ whole genome shotgun (WGS) entry which is preliminary data.</text>
</comment>
<dbReference type="SUPFAM" id="SSF118196">
    <property type="entry name" value="YaeB-like"/>
    <property type="match status" value="1"/>
</dbReference>
<dbReference type="GO" id="GO:0032259">
    <property type="term" value="P:methylation"/>
    <property type="evidence" value="ECO:0007669"/>
    <property type="project" value="UniProtKB-KW"/>
</dbReference>
<dbReference type="EMBL" id="NTJZ01000004">
    <property type="protein sequence ID" value="PDH34158.1"/>
    <property type="molecule type" value="Genomic_DNA"/>
</dbReference>
<dbReference type="InterPro" id="IPR036413">
    <property type="entry name" value="YaeB-like_sf"/>
</dbReference>
<organism evidence="4 5">
    <name type="scientific">OM182 bacterium MED-G28</name>
    <dbReference type="NCBI Taxonomy" id="1986256"/>
    <lineage>
        <taxon>Bacteria</taxon>
        <taxon>Pseudomonadati</taxon>
        <taxon>Pseudomonadota</taxon>
        <taxon>Gammaproteobacteria</taxon>
        <taxon>OMG group</taxon>
        <taxon>OM182 clade</taxon>
    </lineage>
</organism>
<comment type="similarity">
    <text evidence="2">Belongs to the tRNA methyltransferase O family.</text>
</comment>
<feature type="domain" description="TsaA-like" evidence="3">
    <location>
        <begin position="6"/>
        <end position="147"/>
    </location>
</feature>
<dbReference type="PANTHER" id="PTHR12818">
    <property type="entry name" value="TRNA (ADENINE(37)-N6)-METHYLTRANSFERASE"/>
    <property type="match status" value="1"/>
</dbReference>
<evidence type="ECO:0000256" key="1">
    <source>
        <dbReference type="ARBA" id="ARBA00022691"/>
    </source>
</evidence>
<evidence type="ECO:0000259" key="3">
    <source>
        <dbReference type="PROSITE" id="PS51668"/>
    </source>
</evidence>
<evidence type="ECO:0000313" key="4">
    <source>
        <dbReference type="EMBL" id="PDH34158.1"/>
    </source>
</evidence>
<proteinExistence type="inferred from homology"/>
<dbReference type="InterPro" id="IPR040372">
    <property type="entry name" value="YaeB-like"/>
</dbReference>
<gene>
    <name evidence="4" type="primary">tsaA</name>
    <name evidence="4" type="ORF">CNF02_05010</name>
</gene>
<keyword evidence="4" id="KW-0489">Methyltransferase</keyword>
<evidence type="ECO:0000256" key="2">
    <source>
        <dbReference type="ARBA" id="ARBA00033753"/>
    </source>
</evidence>
<dbReference type="CDD" id="cd09281">
    <property type="entry name" value="UPF0066"/>
    <property type="match status" value="1"/>
</dbReference>
<dbReference type="GO" id="GO:0008168">
    <property type="term" value="F:methyltransferase activity"/>
    <property type="evidence" value="ECO:0007669"/>
    <property type="project" value="UniProtKB-KW"/>
</dbReference>
<dbReference type="NCBIfam" id="TIGR00104">
    <property type="entry name" value="tRNA_TsaA"/>
    <property type="match status" value="1"/>
</dbReference>
<dbReference type="Pfam" id="PF18389">
    <property type="entry name" value="TrmO_C"/>
    <property type="match status" value="1"/>
</dbReference>
<dbReference type="InterPro" id="IPR036414">
    <property type="entry name" value="YaeB_N_sf"/>
</dbReference>
<dbReference type="AlphaFoldDB" id="A0A2A5WD05"/>
<dbReference type="PROSITE" id="PS01318">
    <property type="entry name" value="TSAA_1"/>
    <property type="match status" value="1"/>
</dbReference>
<accession>A0A2A5WD05</accession>
<keyword evidence="1" id="KW-0949">S-adenosyl-L-methionine</keyword>
<dbReference type="Pfam" id="PF01980">
    <property type="entry name" value="TrmO_N"/>
    <property type="match status" value="1"/>
</dbReference>
<dbReference type="InterPro" id="IPR041369">
    <property type="entry name" value="TrmO_C"/>
</dbReference>
<dbReference type="PANTHER" id="PTHR12818:SF0">
    <property type="entry name" value="TRNA (ADENINE(37)-N6)-METHYLTRANSFERASE"/>
    <property type="match status" value="1"/>
</dbReference>
<dbReference type="Proteomes" id="UP000219329">
    <property type="component" value="Unassembled WGS sequence"/>
</dbReference>
<sequence length="243" mass="27502">MKEINLKPIGVVHSPYKQKFAIPRQPNLVPAGKGTIELFSGYADLNCLREIDKFSHLWILFFFHATAERGWSPTVQPPRLGGQKKVGVFASRSPFRPNPLGLSVLKYIGHESVNGKTTIEVQGIDILDKTPIIDIKPYIPYADSINDARGGYANDPPRENILIDFTIEAEDQLLALKLTYPELRELIIQILCQDPRPAWRPKDTDKKQYGMVLYDLNIKWKKVKNGISVIAIRPIETDLLISD</sequence>
<protein>
    <submittedName>
        <fullName evidence="4">tRNA (N6-threonylcarbamoyladenosine(37)-N6)-methyltransferase TrmO</fullName>
    </submittedName>
</protein>
<reference evidence="4 5" key="1">
    <citation type="submission" date="2017-08" db="EMBL/GenBank/DDBJ databases">
        <title>Fine stratification of microbial communities through a metagenomic profile of the photic zone.</title>
        <authorList>
            <person name="Haro-Moreno J.M."/>
            <person name="Lopez-Perez M."/>
            <person name="De La Torre J."/>
            <person name="Picazo A."/>
            <person name="Camacho A."/>
            <person name="Rodriguez-Valera F."/>
        </authorList>
    </citation>
    <scope>NUCLEOTIDE SEQUENCE [LARGE SCALE GENOMIC DNA]</scope>
    <source>
        <strain evidence="4">MED-G28</strain>
    </source>
</reference>
<keyword evidence="4" id="KW-0808">Transferase</keyword>
<name>A0A2A5WD05_9GAMM</name>
<dbReference type="Gene3D" id="2.40.30.70">
    <property type="entry name" value="YaeB-like"/>
    <property type="match status" value="1"/>
</dbReference>
<dbReference type="PROSITE" id="PS51668">
    <property type="entry name" value="TSAA_2"/>
    <property type="match status" value="1"/>
</dbReference>
<dbReference type="Gene3D" id="3.30.2310.10">
    <property type="entry name" value="YaeB-like"/>
    <property type="match status" value="1"/>
</dbReference>
<dbReference type="InterPro" id="IPR023368">
    <property type="entry name" value="UPF0066_cons_site"/>
</dbReference>
<dbReference type="InterPro" id="IPR023370">
    <property type="entry name" value="TrmO-like_N"/>
</dbReference>
<evidence type="ECO:0000313" key="5">
    <source>
        <dbReference type="Proteomes" id="UP000219329"/>
    </source>
</evidence>